<reference evidence="2" key="1">
    <citation type="submission" date="2018-05" db="EMBL/GenBank/DDBJ databases">
        <authorList>
            <person name="Lanie J.A."/>
            <person name="Ng W.-L."/>
            <person name="Kazmierczak K.M."/>
            <person name="Andrzejewski T.M."/>
            <person name="Davidsen T.M."/>
            <person name="Wayne K.J."/>
            <person name="Tettelin H."/>
            <person name="Glass J.I."/>
            <person name="Rusch D."/>
            <person name="Podicherti R."/>
            <person name="Tsui H.-C.T."/>
            <person name="Winkler M.E."/>
        </authorList>
    </citation>
    <scope>NUCLEOTIDE SEQUENCE</scope>
</reference>
<organism evidence="2">
    <name type="scientific">marine metagenome</name>
    <dbReference type="NCBI Taxonomy" id="408172"/>
    <lineage>
        <taxon>unclassified sequences</taxon>
        <taxon>metagenomes</taxon>
        <taxon>ecological metagenomes</taxon>
    </lineage>
</organism>
<sequence>VSRWFSDATQQEEPLEPQHSGRAAVLADVAARECAARIGEVGVKRPACFCVISQPKL</sequence>
<evidence type="ECO:0000256" key="1">
    <source>
        <dbReference type="SAM" id="MobiDB-lite"/>
    </source>
</evidence>
<protein>
    <submittedName>
        <fullName evidence="2">Uncharacterized protein</fullName>
    </submittedName>
</protein>
<evidence type="ECO:0000313" key="2">
    <source>
        <dbReference type="EMBL" id="SVB69900.1"/>
    </source>
</evidence>
<accession>A0A382G3P4</accession>
<dbReference type="AlphaFoldDB" id="A0A382G3P4"/>
<gene>
    <name evidence="2" type="ORF">METZ01_LOCUS222754</name>
</gene>
<feature type="region of interest" description="Disordered" evidence="1">
    <location>
        <begin position="1"/>
        <end position="20"/>
    </location>
</feature>
<feature type="non-terminal residue" evidence="2">
    <location>
        <position position="1"/>
    </location>
</feature>
<dbReference type="EMBL" id="UINC01053414">
    <property type="protein sequence ID" value="SVB69900.1"/>
    <property type="molecule type" value="Genomic_DNA"/>
</dbReference>
<name>A0A382G3P4_9ZZZZ</name>
<proteinExistence type="predicted"/>